<evidence type="ECO:0000256" key="1">
    <source>
        <dbReference type="SAM" id="MobiDB-lite"/>
    </source>
</evidence>
<keyword evidence="2" id="KW-0812">Transmembrane</keyword>
<organism evidence="3 4">
    <name type="scientific">Collinsella ihumii</name>
    <dbReference type="NCBI Taxonomy" id="1720204"/>
    <lineage>
        <taxon>Bacteria</taxon>
        <taxon>Bacillati</taxon>
        <taxon>Actinomycetota</taxon>
        <taxon>Coriobacteriia</taxon>
        <taxon>Coriobacteriales</taxon>
        <taxon>Coriobacteriaceae</taxon>
        <taxon>Collinsella</taxon>
    </lineage>
</organism>
<comment type="caution">
    <text evidence="3">The sequence shown here is derived from an EMBL/GenBank/DDBJ whole genome shotgun (WGS) entry which is preliminary data.</text>
</comment>
<reference evidence="3" key="1">
    <citation type="submission" date="2023-06" db="EMBL/GenBank/DDBJ databases">
        <authorList>
            <person name="Zeman M."/>
            <person name="Kubasova T."/>
            <person name="Jahodarova E."/>
            <person name="Nykrynova M."/>
            <person name="Rychlik I."/>
        </authorList>
    </citation>
    <scope>NUCLEOTIDE SEQUENCE</scope>
    <source>
        <strain evidence="3">15_COKtk</strain>
    </source>
</reference>
<proteinExistence type="predicted"/>
<evidence type="ECO:0000256" key="2">
    <source>
        <dbReference type="SAM" id="Phobius"/>
    </source>
</evidence>
<evidence type="ECO:0000313" key="4">
    <source>
        <dbReference type="Proteomes" id="UP001168505"/>
    </source>
</evidence>
<reference evidence="3" key="2">
    <citation type="submission" date="2023-08" db="EMBL/GenBank/DDBJ databases">
        <title>Identification and characterization of horizontal gene transfer across gut microbiota members of farm animals based on homology search.</title>
        <authorList>
            <person name="Schwarzerova J."/>
            <person name="Nykrynova M."/>
            <person name="Jureckova K."/>
            <person name="Cejkova D."/>
            <person name="Rychlik I."/>
        </authorList>
    </citation>
    <scope>NUCLEOTIDE SEQUENCE</scope>
    <source>
        <strain evidence="3">15_COKtk</strain>
    </source>
</reference>
<evidence type="ECO:0008006" key="5">
    <source>
        <dbReference type="Google" id="ProtNLM"/>
    </source>
</evidence>
<dbReference type="RefSeq" id="WP_066833235.1">
    <property type="nucleotide sequence ID" value="NZ_CABKVW010000011.1"/>
</dbReference>
<feature type="compositionally biased region" description="Low complexity" evidence="1">
    <location>
        <begin position="216"/>
        <end position="229"/>
    </location>
</feature>
<feature type="compositionally biased region" description="Basic and acidic residues" evidence="1">
    <location>
        <begin position="193"/>
        <end position="202"/>
    </location>
</feature>
<feature type="transmembrane region" description="Helical" evidence="2">
    <location>
        <begin position="6"/>
        <end position="39"/>
    </location>
</feature>
<name>A0AAW7K363_9ACTN</name>
<dbReference type="EMBL" id="JAUEIR010000010">
    <property type="protein sequence ID" value="MDN0070215.1"/>
    <property type="molecule type" value="Genomic_DNA"/>
</dbReference>
<protein>
    <recommendedName>
        <fullName evidence="5">5-bromo-4-chloroindolyl phosphate hydrolysis protein</fullName>
    </recommendedName>
</protein>
<sequence length="229" mass="23870">MGYVLGAFLGVVAGAACIVAVGGVVGIVAGLAAAALLYVGVGQLLKPERKLGGVVASMLPDGEAATERIDAARELDRQIGRRRAKICDAQVGRETEDLQHDIQALIACVEEQPATYRRLAHFLSTYGEQCVRMLDGYLSVERLATPELVHGAREDAIEALCALQGAAQGELARATGAKAADLEASSEAIKRLMEMDGYRPDEPAAPDGADVKGDTDTAAGAARAGRGER</sequence>
<accession>A0AAW7K363</accession>
<dbReference type="AlphaFoldDB" id="A0AAW7K363"/>
<feature type="region of interest" description="Disordered" evidence="1">
    <location>
        <begin position="193"/>
        <end position="229"/>
    </location>
</feature>
<evidence type="ECO:0000313" key="3">
    <source>
        <dbReference type="EMBL" id="MDN0070215.1"/>
    </source>
</evidence>
<gene>
    <name evidence="3" type="ORF">QVN40_10970</name>
</gene>
<keyword evidence="2" id="KW-1133">Transmembrane helix</keyword>
<keyword evidence="2" id="KW-0472">Membrane</keyword>
<dbReference type="Proteomes" id="UP001168505">
    <property type="component" value="Unassembled WGS sequence"/>
</dbReference>